<keyword evidence="2" id="KW-0547">Nucleotide-binding</keyword>
<dbReference type="GO" id="GO:0016887">
    <property type="term" value="F:ATP hydrolysis activity"/>
    <property type="evidence" value="ECO:0007669"/>
    <property type="project" value="InterPro"/>
</dbReference>
<protein>
    <submittedName>
        <fullName evidence="5">ATP-binding protein</fullName>
    </submittedName>
</protein>
<keyword evidence="3 5" id="KW-0067">ATP-binding</keyword>
<sequence length="468" mass="49876">MSGPDLPWTPAPSAATADSLLPAAAASLEAELEWLASCLQARLGSYFGTPPSSPALPVDAPLLGQPGCPYAAAVQGHGLDPAERLVLALALAPSLRPQLLDVLWSPNTSIQRPYTEFGAIGGGPVCLPSGETACFLLAGDALALRLAAMRRLAPESRLARQDVLRVGPPAMSGSAGIPVSPLAGPLQVSPRFLAEALPGLPLPVSGEAGLPARRVFSGLGWHDLVLPAQTLAQLEDIALWLTHGHTLLHEWGLGRRSAPGHVSLFHGPSGTGKTLSAGLLGQRCGREVWRVDLSQVSSKYIGETEKNLARLFEAAEQAGWILFFDEADALFGKRTGVSDAHDRYANQEVSYLLQRIEAFAGVVILATNLRHNIDDAFLRRFHSVVAFPMPKAAERLRLWQESIPAAARLDPAIDLAALARRHEISGGTLLNVVRHACLQALGRGDTTLRPTDLDEGLRRELLKEGRTS</sequence>
<feature type="domain" description="AAA+ ATPase" evidence="4">
    <location>
        <begin position="259"/>
        <end position="387"/>
    </location>
</feature>
<dbReference type="InterPro" id="IPR050221">
    <property type="entry name" value="26S_Proteasome_ATPase"/>
</dbReference>
<organism evidence="5 6">
    <name type="scientific">Zoogloea dura</name>
    <dbReference type="NCBI Taxonomy" id="2728840"/>
    <lineage>
        <taxon>Bacteria</taxon>
        <taxon>Pseudomonadati</taxon>
        <taxon>Pseudomonadota</taxon>
        <taxon>Betaproteobacteria</taxon>
        <taxon>Rhodocyclales</taxon>
        <taxon>Zoogloeaceae</taxon>
        <taxon>Zoogloea</taxon>
    </lineage>
</organism>
<comment type="caution">
    <text evidence="5">The sequence shown here is derived from an EMBL/GenBank/DDBJ whole genome shotgun (WGS) entry which is preliminary data.</text>
</comment>
<keyword evidence="6" id="KW-1185">Reference proteome</keyword>
<dbReference type="CDD" id="cd19481">
    <property type="entry name" value="RecA-like_protease"/>
    <property type="match status" value="1"/>
</dbReference>
<dbReference type="EMBL" id="JABBGA010000003">
    <property type="protein sequence ID" value="NML25037.1"/>
    <property type="molecule type" value="Genomic_DNA"/>
</dbReference>
<dbReference type="InterPro" id="IPR027417">
    <property type="entry name" value="P-loop_NTPase"/>
</dbReference>
<dbReference type="InterPro" id="IPR003593">
    <property type="entry name" value="AAA+_ATPase"/>
</dbReference>
<comment type="similarity">
    <text evidence="1">Belongs to the AAA ATPase family.</text>
</comment>
<dbReference type="Proteomes" id="UP000580043">
    <property type="component" value="Unassembled WGS sequence"/>
</dbReference>
<dbReference type="RefSeq" id="WP_169144689.1">
    <property type="nucleotide sequence ID" value="NZ_JABBGA010000003.1"/>
</dbReference>
<dbReference type="Gene3D" id="3.40.50.300">
    <property type="entry name" value="P-loop containing nucleotide triphosphate hydrolases"/>
    <property type="match status" value="1"/>
</dbReference>
<dbReference type="SMART" id="SM00382">
    <property type="entry name" value="AAA"/>
    <property type="match status" value="1"/>
</dbReference>
<dbReference type="PANTHER" id="PTHR23073">
    <property type="entry name" value="26S PROTEASOME REGULATORY SUBUNIT"/>
    <property type="match status" value="1"/>
</dbReference>
<name>A0A848FYN3_9RHOO</name>
<dbReference type="Pfam" id="PF00004">
    <property type="entry name" value="AAA"/>
    <property type="match status" value="1"/>
</dbReference>
<proteinExistence type="inferred from homology"/>
<evidence type="ECO:0000313" key="6">
    <source>
        <dbReference type="Proteomes" id="UP000580043"/>
    </source>
</evidence>
<dbReference type="AlphaFoldDB" id="A0A848FYN3"/>
<evidence type="ECO:0000256" key="2">
    <source>
        <dbReference type="ARBA" id="ARBA00022741"/>
    </source>
</evidence>
<evidence type="ECO:0000259" key="4">
    <source>
        <dbReference type="SMART" id="SM00382"/>
    </source>
</evidence>
<dbReference type="GO" id="GO:0005524">
    <property type="term" value="F:ATP binding"/>
    <property type="evidence" value="ECO:0007669"/>
    <property type="project" value="UniProtKB-KW"/>
</dbReference>
<evidence type="ECO:0000256" key="1">
    <source>
        <dbReference type="ARBA" id="ARBA00006914"/>
    </source>
</evidence>
<evidence type="ECO:0000313" key="5">
    <source>
        <dbReference type="EMBL" id="NML25037.1"/>
    </source>
</evidence>
<accession>A0A848FYN3</accession>
<evidence type="ECO:0000256" key="3">
    <source>
        <dbReference type="ARBA" id="ARBA00022840"/>
    </source>
</evidence>
<dbReference type="InterPro" id="IPR003959">
    <property type="entry name" value="ATPase_AAA_core"/>
</dbReference>
<dbReference type="SUPFAM" id="SSF52540">
    <property type="entry name" value="P-loop containing nucleoside triphosphate hydrolases"/>
    <property type="match status" value="1"/>
</dbReference>
<reference evidence="5 6" key="1">
    <citation type="submission" date="2020-04" db="EMBL/GenBank/DDBJ databases">
        <title>Zoogloea sp. G-4-1-14 isolated from soil.</title>
        <authorList>
            <person name="Dahal R.H."/>
        </authorList>
    </citation>
    <scope>NUCLEOTIDE SEQUENCE [LARGE SCALE GENOMIC DNA]</scope>
    <source>
        <strain evidence="5 6">G-4-1-14</strain>
    </source>
</reference>
<gene>
    <name evidence="5" type="ORF">HHL15_04750</name>
</gene>